<evidence type="ECO:0008006" key="5">
    <source>
        <dbReference type="Google" id="ProtNLM"/>
    </source>
</evidence>
<feature type="chain" id="PRO_5043748135" description="T9SS C-terminal target domain-containing protein" evidence="2">
    <location>
        <begin position="20"/>
        <end position="670"/>
    </location>
</feature>
<evidence type="ECO:0000313" key="3">
    <source>
        <dbReference type="EMBL" id="WOC51447.1"/>
    </source>
</evidence>
<name>A0AAU0F113_9FLAO</name>
<evidence type="ECO:0000313" key="4">
    <source>
        <dbReference type="Proteomes" id="UP001432059"/>
    </source>
</evidence>
<dbReference type="KEGG" id="bpor:BPO_0800"/>
<reference evidence="3" key="1">
    <citation type="submission" date="2023-10" db="EMBL/GenBank/DDBJ databases">
        <title>Characterization and whole genome sequencing of a novel strain of Bergeyella porcorum QD2021 isolated from pig.</title>
        <authorList>
            <person name="Liu G."/>
            <person name="Chen C."/>
            <person name="Han X."/>
        </authorList>
    </citation>
    <scope>NUCLEOTIDE SEQUENCE</scope>
    <source>
        <strain evidence="3">QD2021</strain>
    </source>
</reference>
<accession>A0AAU0F113</accession>
<evidence type="ECO:0000256" key="2">
    <source>
        <dbReference type="SAM" id="SignalP"/>
    </source>
</evidence>
<gene>
    <name evidence="3" type="ORF">BPO_0800</name>
</gene>
<keyword evidence="4" id="KW-1185">Reference proteome</keyword>
<proteinExistence type="predicted"/>
<dbReference type="InterPro" id="IPR026444">
    <property type="entry name" value="Secre_tail"/>
</dbReference>
<dbReference type="EMBL" id="CP136426">
    <property type="protein sequence ID" value="WOC51447.1"/>
    <property type="molecule type" value="Genomic_DNA"/>
</dbReference>
<protein>
    <recommendedName>
        <fullName evidence="5">T9SS C-terminal target domain-containing protein</fullName>
    </recommendedName>
</protein>
<dbReference type="NCBIfam" id="TIGR04183">
    <property type="entry name" value="Por_Secre_tail"/>
    <property type="match status" value="1"/>
</dbReference>
<keyword evidence="1 2" id="KW-0732">Signal</keyword>
<dbReference type="AlphaFoldDB" id="A0AAU0F113"/>
<organism evidence="3 4">
    <name type="scientific">Bergeyella porcorum</name>
    <dbReference type="NCBI Taxonomy" id="1735111"/>
    <lineage>
        <taxon>Bacteria</taxon>
        <taxon>Pseudomonadati</taxon>
        <taxon>Bacteroidota</taxon>
        <taxon>Flavobacteriia</taxon>
        <taxon>Flavobacteriales</taxon>
        <taxon>Weeksellaceae</taxon>
        <taxon>Bergeyella</taxon>
    </lineage>
</organism>
<dbReference type="Proteomes" id="UP001432059">
    <property type="component" value="Chromosome"/>
</dbReference>
<sequence>MKKKLLTLGALAVVMSANAQSVIFYSGDNSKVFVSKDALVYTGGSFKLDAAQEKAVENKGMITIVGDYVKGTNNGVDGKEFVNVYTAANDYGQVKLLSATGASDARMTTQRPAASTNYFGASYAMSFPYKDQVSYVMKSFGLEESTFRGDCGLDVFCANRYKMNLTKWNNNKLQHDAVQTANTFKAGDYYNLNLREPNMQAVMTGTIGYKGTPDGRAYTQAAKGVIIGLDEQAFSGLGYNEWKKRMNSYKEAYETYLGYVSSTSKVLNKNVYRFGNPYTSNLDLSDFGNGSNPWLKIKNGGDKTIKEATERLFIKNFTITKRMSTYDVNWGPVAGGINATGAETYHIVKFDGTQWQGSAEALLIRPTETFNLNFLQLDPSKLGSRIIEAEVNFNDNHKTYDYVAGATKTQATGLTSKSAATMKSAAAASVAKDFYQAEVALMKDNVLDASPVYLVGSSKYTQSGAASETSAKIFVYGVDGDNVALNSKKQFNEFNSNEYVGKPLGLGLSNLKEGTTYTLSFNLTEGDIFTGVKNFSDAKLYLKDTTNNKVIEVASDKLVSFVAGTQEQNANRFVFYWKETPVTLSTENANVTSSSTIVYKEGTQNKVKFENTATKANVEVYDASGRLVLSEAGVNTVSDFVLNLAAGQTSMYVVKVTYLNGEVRTIKFVK</sequence>
<dbReference type="RefSeq" id="WP_327985076.1">
    <property type="nucleotide sequence ID" value="NZ_CP136426.1"/>
</dbReference>
<evidence type="ECO:0000256" key="1">
    <source>
        <dbReference type="ARBA" id="ARBA00022729"/>
    </source>
</evidence>
<feature type="signal peptide" evidence="2">
    <location>
        <begin position="1"/>
        <end position="19"/>
    </location>
</feature>